<protein>
    <submittedName>
        <fullName evidence="5">Uncharacterized protein</fullName>
    </submittedName>
</protein>
<dbReference type="GO" id="GO:0030427">
    <property type="term" value="C:site of polarized growth"/>
    <property type="evidence" value="ECO:0007669"/>
    <property type="project" value="TreeGrafter"/>
</dbReference>
<evidence type="ECO:0000256" key="1">
    <source>
        <dbReference type="SAM" id="MobiDB-lite"/>
    </source>
</evidence>
<feature type="region of interest" description="Disordered" evidence="1">
    <location>
        <begin position="2747"/>
        <end position="2814"/>
    </location>
</feature>
<reference evidence="5 6" key="1">
    <citation type="journal article" date="2019" name="Sci. Rep.">
        <title>Comparative genomics of chytrid fungi reveal insights into the obligate biotrophic and pathogenic lifestyle of Synchytrium endobioticum.</title>
        <authorList>
            <person name="van de Vossenberg B.T.L.H."/>
            <person name="Warris S."/>
            <person name="Nguyen H.D.T."/>
            <person name="van Gent-Pelzer M.P.E."/>
            <person name="Joly D.L."/>
            <person name="van de Geest H.C."/>
            <person name="Bonants P.J.M."/>
            <person name="Smith D.S."/>
            <person name="Levesque C.A."/>
            <person name="van der Lee T.A.J."/>
        </authorList>
    </citation>
    <scope>NUCLEOTIDE SEQUENCE [LARGE SCALE GENOMIC DNA]</scope>
    <source>
        <strain evidence="5 6">JEL517</strain>
    </source>
</reference>
<dbReference type="PANTHER" id="PTHR12295">
    <property type="entry name" value="FURRY-RELATED"/>
    <property type="match status" value="1"/>
</dbReference>
<dbReference type="InterPro" id="IPR016024">
    <property type="entry name" value="ARM-type_fold"/>
</dbReference>
<feature type="domain" description="Cell morphogenesis central region" evidence="4">
    <location>
        <begin position="1982"/>
        <end position="2150"/>
    </location>
</feature>
<keyword evidence="6" id="KW-1185">Reference proteome</keyword>
<feature type="compositionally biased region" description="Polar residues" evidence="1">
    <location>
        <begin position="2750"/>
        <end position="2775"/>
    </location>
</feature>
<feature type="domain" description="Cell morphogenesis central region" evidence="4">
    <location>
        <begin position="1546"/>
        <end position="1726"/>
    </location>
</feature>
<feature type="compositionally biased region" description="Polar residues" evidence="1">
    <location>
        <begin position="27"/>
        <end position="74"/>
    </location>
</feature>
<feature type="domain" description="Cell morphogenesis protein C-terminal" evidence="3">
    <location>
        <begin position="2187"/>
        <end position="2459"/>
    </location>
</feature>
<feature type="region of interest" description="Disordered" evidence="1">
    <location>
        <begin position="1766"/>
        <end position="1785"/>
    </location>
</feature>
<proteinExistence type="predicted"/>
<feature type="compositionally biased region" description="Low complexity" evidence="1">
    <location>
        <begin position="974"/>
        <end position="985"/>
    </location>
</feature>
<feature type="region of interest" description="Disordered" evidence="1">
    <location>
        <begin position="965"/>
        <end position="997"/>
    </location>
</feature>
<dbReference type="OrthoDB" id="6287725at2759"/>
<dbReference type="InterPro" id="IPR039867">
    <property type="entry name" value="Furry/Tao3/Mor2"/>
</dbReference>
<evidence type="ECO:0000313" key="5">
    <source>
        <dbReference type="EMBL" id="TPX35897.1"/>
    </source>
</evidence>
<dbReference type="STRING" id="1806994.A0A507C4J3"/>
<comment type="caution">
    <text evidence="5">The sequence shown here is derived from an EMBL/GenBank/DDBJ whole genome shotgun (WGS) entry which is preliminary data.</text>
</comment>
<dbReference type="SUPFAM" id="SSF48371">
    <property type="entry name" value="ARM repeat"/>
    <property type="match status" value="1"/>
</dbReference>
<dbReference type="Pfam" id="PF14225">
    <property type="entry name" value="MOR2-PAG1_C"/>
    <property type="match status" value="1"/>
</dbReference>
<feature type="domain" description="Cell morphogenesis protein N-terminal" evidence="2">
    <location>
        <begin position="595"/>
        <end position="899"/>
    </location>
</feature>
<evidence type="ECO:0000259" key="4">
    <source>
        <dbReference type="Pfam" id="PF14228"/>
    </source>
</evidence>
<dbReference type="InterPro" id="IPR029473">
    <property type="entry name" value="MOR2-PAG1_mid"/>
</dbReference>
<feature type="region of interest" description="Disordered" evidence="1">
    <location>
        <begin position="520"/>
        <end position="541"/>
    </location>
</feature>
<dbReference type="InterPro" id="IPR025481">
    <property type="entry name" value="Cell_Morphogen_C"/>
</dbReference>
<feature type="compositionally biased region" description="Basic and acidic residues" evidence="1">
    <location>
        <begin position="2805"/>
        <end position="2814"/>
    </location>
</feature>
<dbReference type="RefSeq" id="XP_031026282.1">
    <property type="nucleotide sequence ID" value="XM_031167750.1"/>
</dbReference>
<feature type="compositionally biased region" description="Polar residues" evidence="1">
    <location>
        <begin position="731"/>
        <end position="741"/>
    </location>
</feature>
<dbReference type="Pfam" id="PF14222">
    <property type="entry name" value="MOR2-PAG1_N"/>
    <property type="match status" value="2"/>
</dbReference>
<dbReference type="InterPro" id="IPR025614">
    <property type="entry name" value="Cell_morpho_N"/>
</dbReference>
<dbReference type="GO" id="GO:0000902">
    <property type="term" value="P:cell morphogenesis"/>
    <property type="evidence" value="ECO:0007669"/>
    <property type="project" value="InterPro"/>
</dbReference>
<feature type="region of interest" description="Disordered" evidence="1">
    <location>
        <begin position="731"/>
        <end position="767"/>
    </location>
</feature>
<gene>
    <name evidence="5" type="ORF">SmJEL517_g01822</name>
</gene>
<accession>A0A507C4J3</accession>
<name>A0A507C4J3_9FUNG</name>
<dbReference type="Pfam" id="PF14228">
    <property type="entry name" value="MOR2-PAG1_mid"/>
    <property type="match status" value="2"/>
</dbReference>
<feature type="domain" description="Cell morphogenesis protein N-terminal" evidence="2">
    <location>
        <begin position="194"/>
        <end position="512"/>
    </location>
</feature>
<evidence type="ECO:0000259" key="2">
    <source>
        <dbReference type="Pfam" id="PF14222"/>
    </source>
</evidence>
<feature type="region of interest" description="Disordered" evidence="1">
    <location>
        <begin position="15"/>
        <end position="82"/>
    </location>
</feature>
<organism evidence="5 6">
    <name type="scientific">Synchytrium microbalum</name>
    <dbReference type="NCBI Taxonomy" id="1806994"/>
    <lineage>
        <taxon>Eukaryota</taxon>
        <taxon>Fungi</taxon>
        <taxon>Fungi incertae sedis</taxon>
        <taxon>Chytridiomycota</taxon>
        <taxon>Chytridiomycota incertae sedis</taxon>
        <taxon>Chytridiomycetes</taxon>
        <taxon>Synchytriales</taxon>
        <taxon>Synchytriaceae</taxon>
        <taxon>Synchytrium</taxon>
    </lineage>
</organism>
<sequence>MADFDDLFLNSRSATPTGSMVLPLPPSTINSTNMATPLKTTPNGSPAFQLTSSPATSRKSSGGQGQHTNSNQDGINLLEPPDAKTQPSQFVLHNLYARFMLEADTKMNALLYLQLASDRDVDLSMALRAGQDLSFDRLLQALGSMAKHCPKVVIDSISLWRRNKGEFSSKETNVNISSLYPSLRGKDMEGVLKERKMYIANFILCRALMEVVKNLTEQTLTSELADQLEDMCFTHLQKADPDQVIKAANRQANIDAFSSLVGCISGLKFASVSDRYVLELRKFDKGLIKENKLEMIIRCMRYLQLKIYPMDALEETAEFLQTCAEIFSTTHSQKIKHAFSDVFVELLEPVAAIATAEVNLPAWMKTIETIFPKASRMITKQRHLEEALPLITTLLCVSKRDFFHKNWGSFAELCVSKFRDKNSKSIAITSLIRLLWVYVNRHSETSAATALRRIDLIAQALFPRNRRGVIPESINLDHFVQFVYIVCVKHLDHGIETLILPLMGLEHLMPAQSVGTATPTASSTVGTVSTTVSSTTPSSSNTVASMTMSSVASGLSSGLAGNVATVTIPEEAGLTSFTMSSAPAAPSIVIGDAAVNPERMIVGLRSLLLILADIEDALASTSTSMPTTSGMVIVEGRYTIPQPPFAIRSIVGSGLSLDSLMKLRERPNRTNAAIDINAPLPERMTQRMGAVVREAVERVNDVLGKVAVALDGAVGWALVIDVIPLSNLPRESNTAATNQNHPTRRASFSGETLTNLPERTLLQPDPPQNPFGRDRQVLFDLMRAYIDCIPRLVPAGVSPRRLVEMLCRYALHADDGVRVASVRALKRVASLRDDAARKKWNLGDEFEGLAGGIVRIAADVSIGIVTDRFADVMAAMSYDGGEAIIGGTLGLYVELLDLWLQEVEREKRVWPAREVAAVVEEIEARGLFYLCSTSPAIRRQALKVLTLAEEFDFKFQSLKKSECPTTAASPVPGSATHRSAHTAAALKTKRRASQMPVLNPSSSRLNRILEEYGPELVRRHYHDPVLASSTRSEQTKLAAQQRREHTGDSLRHFIGSDNPEDAVVWTRCYPDLICRFFEFAAPKALQICLKDASARLVALHPPVAVAAETPGNRPLTTAARYGAAATERKGAIAATEDMMEQWRLYLVFFCANHEVGKIAALSPPDAITMNAANKQEMSRTRSDPSLYPSKASNLTSSTNSLNTPSVISAVSTATTTTTNTAIAASIAAPIITASANKHSNNASLKHILALVLPLLSCERVMVRQGIVAALGCLNYRSYKELLEDLQPYMKQVIDDMRSRLAAPTAQRKNSNATGNQYKRMERLRMELTHLLGLVANFAEHHSYRYSEAMMGSVLMFVSECMKFLSDSEVQSEWEHQMLRYYFAGLLDRLYNQLVTAVEKKEGGGVSITVTNNNSNVKRSGSTEFPETVEHHMPFEMRLALFRLLEGWCGYGQFAGPTRDREARMMQAVLDQVKDIRERGALTSTMEEQRKALEIAALKAMAALCRGPIVATSTSTGSTGPETFDLTSFTSWIDSLLSSPDEKVQIIARAALSALLDNNRQAERLVEHIVKQCYEGLPSSNVTSGYFGVLAEVYSRSNPTRPSEEQPRRNVARILCLALYKAADSNPLVRRGAIQLLRALDNMLKAQQVQTGSGSTSSSSVDIAMVDAHETYEEAAMTSALPAIYKYAQAGVSARLAQEYPDLTFEMLSEMVQRVELLSAIIQAAQTTTVSSASSIATTYIYRQGIHDILVYMVPWVRNIALVSSTSEEGGDNSLQSSLHSQPSTLTRPISPSDVVLTNLFALTIKYADDYVTELEDIWVQLVERSEPEPESLDGEDPIARLKKRQERVQREEVMLAVCERNIQIVIDFLLQVGVQRRNPKFVNYAKKVVVYLGRTSACSQLIDFIMARIQPKGLVPSGANNVAILAAEKVPEVEFEGFGSERAAKQRSKSKLGGILGPSSPSSDLYVVDLEQVLIDMPKRPAFSKGQLACVLLVDLSIEYGDVLRSYLPLLLHVIFVQLDHFIAIICEQSRLLLLNLIRSILSPSIDSTDTGEIVGMLGRDNKRLWTYEDITQLKRVLESTEQLSTLCLEVVELFSPVYINLAQQWGEIALVWGTSCPVRHVACRSLQLFRTLRPSFGSRMLGDVLGRLAVTVGDSTEEIQGFALEILATLHSMCDSLESQQLAVFPQFFWAASACLYSPHECEFVEGVGLLHKIIDKVDLHDDGIRRLLSASLPNRWRGPFTGIQPLLMNGLYSAESEAVALNVINSLLGIDDDSLIDTGNARVLNSILANLPRMLQSLEIDPKTNTHSHSAANNSSNSRTEAAMINITDTLRIAAELSSLAERKGYAPLARLLTSYSLRKFRSKEDFLRQLCVIIRDSFFPTHDRATLRVLIGQLSNRLTFYRRRTLKTIHVLFATLDVVRRVELVTFGDDGLLQPLLALLQTDLAVDTLEVLDEILPGFLMAGEGNQRIMTDVLMAQKTGAASALNAHRKEVKEGTGWRVRDVTAAVKQARYNIGGVSSTCAGMENSPMSRSKSGYKAFNVGGGGNNGGMSGESSAQPSPIVKNNVPFAFLGGNVLAALDDLDAFWQDQKGDEMLASAGSIMSSMLNNNNGGNAASNRLSNNGNMVASPTQMTSMGTRQNSLQSVAVSMTSLATDISSMDPNNSNSGSGGNNGLLDEASLFDLFVEGYDQDREEDDETSTAPAGFGATDNLAYLDSGLNLIVGVLHGEQQLLVPLLEDDGLGEEATESSGALNNSARSLNSVSSAGNASPKQAGSKAGSVKSVASASASPKASPRNSVEGLNVEKTRKTIP</sequence>
<feature type="region of interest" description="Disordered" evidence="1">
    <location>
        <begin position="1174"/>
        <end position="1198"/>
    </location>
</feature>
<dbReference type="PANTHER" id="PTHR12295:SF30">
    <property type="entry name" value="PROTEIN FURRY"/>
    <property type="match status" value="1"/>
</dbReference>
<dbReference type="GeneID" id="42003047"/>
<dbReference type="GO" id="GO:0005938">
    <property type="term" value="C:cell cortex"/>
    <property type="evidence" value="ECO:0007669"/>
    <property type="project" value="TreeGrafter"/>
</dbReference>
<evidence type="ECO:0000313" key="6">
    <source>
        <dbReference type="Proteomes" id="UP000319731"/>
    </source>
</evidence>
<dbReference type="EMBL" id="QEAO01000006">
    <property type="protein sequence ID" value="TPX35897.1"/>
    <property type="molecule type" value="Genomic_DNA"/>
</dbReference>
<dbReference type="Proteomes" id="UP000319731">
    <property type="component" value="Unassembled WGS sequence"/>
</dbReference>
<evidence type="ECO:0000259" key="3">
    <source>
        <dbReference type="Pfam" id="PF14225"/>
    </source>
</evidence>
<feature type="compositionally biased region" description="Low complexity" evidence="1">
    <location>
        <begin position="2776"/>
        <end position="2797"/>
    </location>
</feature>